<dbReference type="Gene3D" id="3.10.290.10">
    <property type="entry name" value="RNA-binding S4 domain"/>
    <property type="match status" value="1"/>
</dbReference>
<evidence type="ECO:0000313" key="3">
    <source>
        <dbReference type="Proteomes" id="UP000094828"/>
    </source>
</evidence>
<dbReference type="Proteomes" id="UP000094828">
    <property type="component" value="Unassembled WGS sequence"/>
</dbReference>
<dbReference type="OrthoDB" id="9811532at2"/>
<comment type="caution">
    <text evidence="2">The sequence shown here is derived from an EMBL/GenBank/DDBJ whole genome shotgun (WGS) entry which is preliminary data.</text>
</comment>
<proteinExistence type="predicted"/>
<sequence length="74" mass="7993">MPMPILTLDQFLKQQGWVATGGHAKLVIQEGEVIVNGEVDLRRGRKMRVGDVVEWNGERAEVPEGAGALPAAEA</sequence>
<keyword evidence="1" id="KW-0694">RNA-binding</keyword>
<dbReference type="EMBL" id="LYDR01000039">
    <property type="protein sequence ID" value="ODA34684.1"/>
    <property type="molecule type" value="Genomic_DNA"/>
</dbReference>
<dbReference type="SUPFAM" id="SSF55174">
    <property type="entry name" value="Alpha-L RNA-binding motif"/>
    <property type="match status" value="1"/>
</dbReference>
<dbReference type="STRING" id="1841610.A6X21_03140"/>
<dbReference type="RefSeq" id="WP_068846155.1">
    <property type="nucleotide sequence ID" value="NZ_LYDR01000039.1"/>
</dbReference>
<evidence type="ECO:0000313" key="2">
    <source>
        <dbReference type="EMBL" id="ODA34684.1"/>
    </source>
</evidence>
<name>A0A1C3EN73_9PLAN</name>
<dbReference type="GO" id="GO:0003723">
    <property type="term" value="F:RNA binding"/>
    <property type="evidence" value="ECO:0007669"/>
    <property type="project" value="UniProtKB-KW"/>
</dbReference>
<evidence type="ECO:0000256" key="1">
    <source>
        <dbReference type="PROSITE-ProRule" id="PRU00182"/>
    </source>
</evidence>
<reference evidence="2 3" key="1">
    <citation type="submission" date="2016-05" db="EMBL/GenBank/DDBJ databases">
        <title>Genomic and physiological characterization of Planctopirus sp. isolated from fresh water lake.</title>
        <authorList>
            <person name="Subhash Y."/>
            <person name="Ramana C."/>
        </authorList>
    </citation>
    <scope>NUCLEOTIDE SEQUENCE [LARGE SCALE GENOMIC DNA]</scope>
    <source>
        <strain evidence="2 3">JC280</strain>
    </source>
</reference>
<organism evidence="2 3">
    <name type="scientific">Planctopirus hydrillae</name>
    <dbReference type="NCBI Taxonomy" id="1841610"/>
    <lineage>
        <taxon>Bacteria</taxon>
        <taxon>Pseudomonadati</taxon>
        <taxon>Planctomycetota</taxon>
        <taxon>Planctomycetia</taxon>
        <taxon>Planctomycetales</taxon>
        <taxon>Planctomycetaceae</taxon>
        <taxon>Planctopirus</taxon>
    </lineage>
</organism>
<dbReference type="AlphaFoldDB" id="A0A1C3EN73"/>
<dbReference type="CDD" id="cd00165">
    <property type="entry name" value="S4"/>
    <property type="match status" value="1"/>
</dbReference>
<dbReference type="InterPro" id="IPR036986">
    <property type="entry name" value="S4_RNA-bd_sf"/>
</dbReference>
<protein>
    <submittedName>
        <fullName evidence="2">RNA-binding protein</fullName>
    </submittedName>
</protein>
<dbReference type="Pfam" id="PF13275">
    <property type="entry name" value="S4_2"/>
    <property type="match status" value="1"/>
</dbReference>
<accession>A0A1C3EN73</accession>
<gene>
    <name evidence="2" type="ORF">A6X21_03140</name>
</gene>
<dbReference type="PROSITE" id="PS50889">
    <property type="entry name" value="S4"/>
    <property type="match status" value="1"/>
</dbReference>
<keyword evidence="3" id="KW-1185">Reference proteome</keyword>